<comment type="caution">
    <text evidence="3">The sequence shown here is derived from an EMBL/GenBank/DDBJ whole genome shotgun (WGS) entry which is preliminary data.</text>
</comment>
<dbReference type="AlphaFoldDB" id="A0AAV8V684"/>
<proteinExistence type="predicted"/>
<name>A0AAV8V684_9CUCU</name>
<sequence>MMCAELGDNFNKSAVIGSILTSIGLLKYKNSELLDKLSQWILKNHAICRPQDIFSLFMTLAVVHYIPNNSDNLFEVIIPQLTPSEASKPLIWLDIVWSLTLLNQASSDHIESVLSTDFLDKLQVNPLTISAQLKLLNIDGAAKYLINGYKGPRLLSSSPIRNIKIPQNKDKVDMVDSVLDSMRNLIQSESFIRTRVNSGLGFLIDAECLLDNKCNPVALNQTVSKEDVIRVAIMTYDYYDMTRGRIEPTGINCLASKLLEAQNYRVITVPYTEFKSRDKLIHRVKYIETKLKDVVKC</sequence>
<dbReference type="InterPro" id="IPR010622">
    <property type="entry name" value="FAST_Leu-rich"/>
</dbReference>
<evidence type="ECO:0000259" key="2">
    <source>
        <dbReference type="Pfam" id="PF08368"/>
    </source>
</evidence>
<evidence type="ECO:0008006" key="5">
    <source>
        <dbReference type="Google" id="ProtNLM"/>
    </source>
</evidence>
<feature type="domain" description="FAST kinase leucine-rich" evidence="1">
    <location>
        <begin position="54"/>
        <end position="123"/>
    </location>
</feature>
<accession>A0AAV8V684</accession>
<organism evidence="3 4">
    <name type="scientific">Exocentrus adspersus</name>
    <dbReference type="NCBI Taxonomy" id="1586481"/>
    <lineage>
        <taxon>Eukaryota</taxon>
        <taxon>Metazoa</taxon>
        <taxon>Ecdysozoa</taxon>
        <taxon>Arthropoda</taxon>
        <taxon>Hexapoda</taxon>
        <taxon>Insecta</taxon>
        <taxon>Pterygota</taxon>
        <taxon>Neoptera</taxon>
        <taxon>Endopterygota</taxon>
        <taxon>Coleoptera</taxon>
        <taxon>Polyphaga</taxon>
        <taxon>Cucujiformia</taxon>
        <taxon>Chrysomeloidea</taxon>
        <taxon>Cerambycidae</taxon>
        <taxon>Lamiinae</taxon>
        <taxon>Acanthocinini</taxon>
        <taxon>Exocentrus</taxon>
    </lineage>
</organism>
<keyword evidence="4" id="KW-1185">Reference proteome</keyword>
<feature type="domain" description="FAST kinase-like protein subdomain 2" evidence="2">
    <location>
        <begin position="133"/>
        <end position="217"/>
    </location>
</feature>
<dbReference type="Pfam" id="PF08368">
    <property type="entry name" value="FAST_2"/>
    <property type="match status" value="1"/>
</dbReference>
<dbReference type="InterPro" id="IPR013579">
    <property type="entry name" value="FAST_2"/>
</dbReference>
<evidence type="ECO:0000259" key="1">
    <source>
        <dbReference type="Pfam" id="PF06743"/>
    </source>
</evidence>
<gene>
    <name evidence="3" type="ORF">NQ315_003723</name>
</gene>
<dbReference type="Proteomes" id="UP001159042">
    <property type="component" value="Unassembled WGS sequence"/>
</dbReference>
<dbReference type="GO" id="GO:0044528">
    <property type="term" value="P:regulation of mitochondrial mRNA stability"/>
    <property type="evidence" value="ECO:0007669"/>
    <property type="project" value="InterPro"/>
</dbReference>
<reference evidence="3 4" key="1">
    <citation type="journal article" date="2023" name="Insect Mol. Biol.">
        <title>Genome sequencing provides insights into the evolution of gene families encoding plant cell wall-degrading enzymes in longhorned beetles.</title>
        <authorList>
            <person name="Shin N.R."/>
            <person name="Okamura Y."/>
            <person name="Kirsch R."/>
            <person name="Pauchet Y."/>
        </authorList>
    </citation>
    <scope>NUCLEOTIDE SEQUENCE [LARGE SCALE GENOMIC DNA]</scope>
    <source>
        <strain evidence="3">EAD_L_NR</strain>
    </source>
</reference>
<dbReference type="Pfam" id="PF06743">
    <property type="entry name" value="FAST_1"/>
    <property type="match status" value="1"/>
</dbReference>
<protein>
    <recommendedName>
        <fullName evidence="5">RAP domain-containing protein</fullName>
    </recommendedName>
</protein>
<dbReference type="EMBL" id="JANEYG010000456">
    <property type="protein sequence ID" value="KAJ8909663.1"/>
    <property type="molecule type" value="Genomic_DNA"/>
</dbReference>
<evidence type="ECO:0000313" key="4">
    <source>
        <dbReference type="Proteomes" id="UP001159042"/>
    </source>
</evidence>
<evidence type="ECO:0000313" key="3">
    <source>
        <dbReference type="EMBL" id="KAJ8909663.1"/>
    </source>
</evidence>